<evidence type="ECO:0000313" key="3">
    <source>
        <dbReference type="Proteomes" id="UP000503840"/>
    </source>
</evidence>
<dbReference type="AlphaFoldDB" id="A0A7J0BHI8"/>
<protein>
    <submittedName>
        <fullName evidence="2">Uncharacterized protein</fullName>
    </submittedName>
</protein>
<evidence type="ECO:0000256" key="1">
    <source>
        <dbReference type="SAM" id="MobiDB-lite"/>
    </source>
</evidence>
<comment type="caution">
    <text evidence="2">The sequence shown here is derived from an EMBL/GenBank/DDBJ whole genome shotgun (WGS) entry which is preliminary data.</text>
</comment>
<reference evidence="2 3" key="1">
    <citation type="submission" date="2020-05" db="EMBL/GenBank/DDBJ databases">
        <title>Draft genome sequence of Desulfovibrio sp. strain HN2T.</title>
        <authorList>
            <person name="Ueno A."/>
            <person name="Tamazawa S."/>
            <person name="Tamamura S."/>
            <person name="Murakami T."/>
            <person name="Kiyama T."/>
            <person name="Inomata H."/>
            <person name="Amano Y."/>
            <person name="Miyakawa K."/>
            <person name="Tamaki H."/>
            <person name="Naganuma T."/>
            <person name="Kaneko K."/>
        </authorList>
    </citation>
    <scope>NUCLEOTIDE SEQUENCE [LARGE SCALE GENOMIC DNA]</scope>
    <source>
        <strain evidence="2 3">HN2</strain>
    </source>
</reference>
<keyword evidence="3" id="KW-1185">Reference proteome</keyword>
<proteinExistence type="predicted"/>
<feature type="region of interest" description="Disordered" evidence="1">
    <location>
        <begin position="128"/>
        <end position="148"/>
    </location>
</feature>
<accession>A0A7J0BHI8</accession>
<dbReference type="Proteomes" id="UP000503840">
    <property type="component" value="Unassembled WGS sequence"/>
</dbReference>
<evidence type="ECO:0000313" key="2">
    <source>
        <dbReference type="EMBL" id="GFM33146.1"/>
    </source>
</evidence>
<name>A0A7J0BHI8_9BACT</name>
<gene>
    <name evidence="2" type="ORF">DSM101010T_15110</name>
</gene>
<dbReference type="EMBL" id="BLVO01000013">
    <property type="protein sequence ID" value="GFM33146.1"/>
    <property type="molecule type" value="Genomic_DNA"/>
</dbReference>
<organism evidence="2 3">
    <name type="scientific">Desulfovibrio subterraneus</name>
    <dbReference type="NCBI Taxonomy" id="2718620"/>
    <lineage>
        <taxon>Bacteria</taxon>
        <taxon>Pseudomonadati</taxon>
        <taxon>Thermodesulfobacteriota</taxon>
        <taxon>Desulfovibrionia</taxon>
        <taxon>Desulfovibrionales</taxon>
        <taxon>Desulfovibrionaceae</taxon>
        <taxon>Desulfovibrio</taxon>
    </lineage>
</organism>
<sequence>MSEMADSFFGARRAIDDEIDLFEAKEADVALAGQRALCCCALLYTLLQGEKGAQAFFDMLPVGVAPSGLHDKVRGVRPCLFVRLPWGLTRKRRFAGLLCQVYGHVQDAFDRYLNGSGYTRRYPVQAYAPSSENKGKEPEGASSSNAMIGTMGTIQSRTVGWKRYTAWCDEINARIEEVNRNQSPSQVLGMARSMDVAMLSQERVSGTGVDGLVPSMDRSLCLKPVACHLAGVGPLPALPPLGEVEPAIREFAKRFYEREKDAVDKTIVRLEQRLDCTLNEQTCA</sequence>